<organism evidence="2 3">
    <name type="scientific">Panicum virgatum</name>
    <name type="common">Blackwell switchgrass</name>
    <dbReference type="NCBI Taxonomy" id="38727"/>
    <lineage>
        <taxon>Eukaryota</taxon>
        <taxon>Viridiplantae</taxon>
        <taxon>Streptophyta</taxon>
        <taxon>Embryophyta</taxon>
        <taxon>Tracheophyta</taxon>
        <taxon>Spermatophyta</taxon>
        <taxon>Magnoliopsida</taxon>
        <taxon>Liliopsida</taxon>
        <taxon>Poales</taxon>
        <taxon>Poaceae</taxon>
        <taxon>PACMAD clade</taxon>
        <taxon>Panicoideae</taxon>
        <taxon>Panicodae</taxon>
        <taxon>Paniceae</taxon>
        <taxon>Panicinae</taxon>
        <taxon>Panicum</taxon>
        <taxon>Panicum sect. Hiantes</taxon>
    </lineage>
</organism>
<accession>A0A8T0U2F6</accession>
<dbReference type="EMBL" id="CM029042">
    <property type="protein sequence ID" value="KAG2615283.1"/>
    <property type="molecule type" value="Genomic_DNA"/>
</dbReference>
<evidence type="ECO:0000313" key="2">
    <source>
        <dbReference type="EMBL" id="KAG2615283.1"/>
    </source>
</evidence>
<gene>
    <name evidence="2" type="ORF">PVAP13_3NG229590</name>
</gene>
<sequence>MNMTTPNVPSMNAMVDSITDAVENAIIRGNQSGGVRRFMVQGAIRRALPDIHHQRIPLRRSNGHHERCSPALQTTPGSILPIRGAGMAPPPPATPMSLPPRNGGGGAMARCRGAPPFPTSDADAEKWPPGFAYDITIAPPLPPPQHLLRSNADIASNRRNALPSGSNLGARLVSSEEGAFPRL</sequence>
<name>A0A8T0U2F6_PANVG</name>
<dbReference type="AlphaFoldDB" id="A0A8T0U2F6"/>
<comment type="caution">
    <text evidence="2">The sequence shown here is derived from an EMBL/GenBank/DDBJ whole genome shotgun (WGS) entry which is preliminary data.</text>
</comment>
<evidence type="ECO:0000256" key="1">
    <source>
        <dbReference type="SAM" id="MobiDB-lite"/>
    </source>
</evidence>
<protein>
    <submittedName>
        <fullName evidence="2">Uncharacterized protein</fullName>
    </submittedName>
</protein>
<reference evidence="2" key="1">
    <citation type="submission" date="2020-05" db="EMBL/GenBank/DDBJ databases">
        <title>WGS assembly of Panicum virgatum.</title>
        <authorList>
            <person name="Lovell J.T."/>
            <person name="Jenkins J."/>
            <person name="Shu S."/>
            <person name="Juenger T.E."/>
            <person name="Schmutz J."/>
        </authorList>
    </citation>
    <scope>NUCLEOTIDE SEQUENCE</scope>
    <source>
        <strain evidence="2">AP13</strain>
    </source>
</reference>
<feature type="compositionally biased region" description="Polar residues" evidence="1">
    <location>
        <begin position="158"/>
        <end position="167"/>
    </location>
</feature>
<evidence type="ECO:0000313" key="3">
    <source>
        <dbReference type="Proteomes" id="UP000823388"/>
    </source>
</evidence>
<keyword evidence="3" id="KW-1185">Reference proteome</keyword>
<feature type="region of interest" description="Disordered" evidence="1">
    <location>
        <begin position="158"/>
        <end position="183"/>
    </location>
</feature>
<dbReference type="Proteomes" id="UP000823388">
    <property type="component" value="Chromosome 3N"/>
</dbReference>
<proteinExistence type="predicted"/>